<dbReference type="InterPro" id="IPR008867">
    <property type="entry name" value="ThiG"/>
</dbReference>
<comment type="subunit">
    <text evidence="8">Homotetramer. Forms heterodimers with either ThiH or ThiS.</text>
</comment>
<evidence type="ECO:0000313" key="10">
    <source>
        <dbReference type="EMBL" id="THV42857.1"/>
    </source>
</evidence>
<comment type="function">
    <text evidence="1 8">Catalyzes the rearrangement of 1-deoxy-D-xylulose 5-phosphate (DXP) to produce the thiazole phosphate moiety of thiamine. Sulfur is provided by the thiocarboxylate moiety of the carrier protein ThiS. In vitro, sulfur can be provided by H(2)S.</text>
</comment>
<gene>
    <name evidence="8" type="primary">thiG</name>
    <name evidence="10" type="ORF">FAB82_03640</name>
</gene>
<sequence>MPDPATVTPGIASGPGIHTGLTIADKTFDSRLILGTGGAANHAQLAAAIAASGTELVTVALRRVSPGTEGSIVDVIESCGVDVLPNTAGCFTAEQAVRTARLAREAFGTNWIKLEVIGDEDTLLPDPVELLDAAETLVAEGFTVLPYTNDDPILARHLEAAGCAAVMPLAAPIGTGLGIRNPHNLALICEGANVPVICDAGIGTASDAAQAMELGCAAVLLATAVTRAADPELMAAAMRDAVTAGRAARLAGRIPKRQLAKASTTFDGMADL</sequence>
<feature type="binding site" evidence="8">
    <location>
        <begin position="200"/>
        <end position="201"/>
    </location>
    <ligand>
        <name>1-deoxy-D-xylulose 5-phosphate</name>
        <dbReference type="ChEBI" id="CHEBI:57792"/>
    </ligand>
</feature>
<dbReference type="GO" id="GO:0005737">
    <property type="term" value="C:cytoplasm"/>
    <property type="evidence" value="ECO:0007669"/>
    <property type="project" value="UniProtKB-SubCell"/>
</dbReference>
<keyword evidence="6 8" id="KW-0704">Schiff base</keyword>
<comment type="catalytic activity">
    <reaction evidence="7 8">
        <text>[ThiS sulfur-carrier protein]-C-terminal-Gly-aminoethanethioate + 2-iminoacetate + 1-deoxy-D-xylulose 5-phosphate = [ThiS sulfur-carrier protein]-C-terminal Gly-Gly + 2-[(2R,5Z)-2-carboxy-4-methylthiazol-5(2H)-ylidene]ethyl phosphate + 2 H2O + H(+)</text>
        <dbReference type="Rhea" id="RHEA:26297"/>
        <dbReference type="Rhea" id="RHEA-COMP:12909"/>
        <dbReference type="Rhea" id="RHEA-COMP:19908"/>
        <dbReference type="ChEBI" id="CHEBI:15377"/>
        <dbReference type="ChEBI" id="CHEBI:15378"/>
        <dbReference type="ChEBI" id="CHEBI:57792"/>
        <dbReference type="ChEBI" id="CHEBI:62899"/>
        <dbReference type="ChEBI" id="CHEBI:77846"/>
        <dbReference type="ChEBI" id="CHEBI:90778"/>
        <dbReference type="ChEBI" id="CHEBI:232372"/>
        <dbReference type="EC" id="2.8.1.10"/>
    </reaction>
</comment>
<dbReference type="Proteomes" id="UP000308760">
    <property type="component" value="Unassembled WGS sequence"/>
</dbReference>
<comment type="pathway">
    <text evidence="2 8">Cofactor biosynthesis; thiamine diphosphate biosynthesis.</text>
</comment>
<dbReference type="EC" id="2.8.1.10" evidence="3 8"/>
<evidence type="ECO:0000256" key="2">
    <source>
        <dbReference type="ARBA" id="ARBA00004948"/>
    </source>
</evidence>
<feature type="binding site" evidence="8">
    <location>
        <position position="174"/>
    </location>
    <ligand>
        <name>1-deoxy-D-xylulose 5-phosphate</name>
        <dbReference type="ChEBI" id="CHEBI:57792"/>
    </ligand>
</feature>
<reference evidence="11" key="1">
    <citation type="submission" date="2019-04" db="EMBL/GenBank/DDBJ databases">
        <title>Nocardioides xinjiangensis sp. nov.</title>
        <authorList>
            <person name="Liu S."/>
        </authorList>
    </citation>
    <scope>NUCLEOTIDE SEQUENCE [LARGE SCALE GENOMIC DNA]</scope>
    <source>
        <strain evidence="11">18</strain>
    </source>
</reference>
<feature type="active site" description="Schiff-base intermediate with DXP" evidence="8">
    <location>
        <position position="113"/>
    </location>
</feature>
<feature type="binding site" evidence="8">
    <location>
        <begin position="222"/>
        <end position="223"/>
    </location>
    <ligand>
        <name>1-deoxy-D-xylulose 5-phosphate</name>
        <dbReference type="ChEBI" id="CHEBI:57792"/>
    </ligand>
</feature>
<keyword evidence="4 8" id="KW-0808">Transferase</keyword>
<dbReference type="AlphaFoldDB" id="A0A4S8QE32"/>
<keyword evidence="8" id="KW-0963">Cytoplasm</keyword>
<dbReference type="GO" id="GO:0009229">
    <property type="term" value="P:thiamine diphosphate biosynthetic process"/>
    <property type="evidence" value="ECO:0007669"/>
    <property type="project" value="UniProtKB-UniRule"/>
</dbReference>
<proteinExistence type="inferred from homology"/>
<dbReference type="InterPro" id="IPR033983">
    <property type="entry name" value="Thiazole_synthase_ThiG"/>
</dbReference>
<dbReference type="HAMAP" id="MF_00443">
    <property type="entry name" value="ThiG"/>
    <property type="match status" value="1"/>
</dbReference>
<reference evidence="10 11" key="2">
    <citation type="submission" date="2019-05" db="EMBL/GenBank/DDBJ databases">
        <title>Glycomyces buryatensis sp. nov.</title>
        <authorList>
            <person name="Nikitina E."/>
        </authorList>
    </citation>
    <scope>NUCLEOTIDE SEQUENCE [LARGE SCALE GENOMIC DNA]</scope>
    <source>
        <strain evidence="10 11">18</strain>
    </source>
</reference>
<dbReference type="OrthoDB" id="9805935at2"/>
<dbReference type="EMBL" id="STGY01000010">
    <property type="protein sequence ID" value="THV42857.1"/>
    <property type="molecule type" value="Genomic_DNA"/>
</dbReference>
<evidence type="ECO:0000256" key="6">
    <source>
        <dbReference type="ARBA" id="ARBA00023270"/>
    </source>
</evidence>
<dbReference type="CDD" id="cd04728">
    <property type="entry name" value="ThiG"/>
    <property type="match status" value="1"/>
</dbReference>
<name>A0A4S8QE32_9ACTN</name>
<feature type="domain" description="Thiazole synthase ThiG" evidence="9">
    <location>
        <begin position="22"/>
        <end position="264"/>
    </location>
</feature>
<dbReference type="InterPro" id="IPR013785">
    <property type="entry name" value="Aldolase_TIM"/>
</dbReference>
<dbReference type="SUPFAM" id="SSF110399">
    <property type="entry name" value="ThiG-like"/>
    <property type="match status" value="1"/>
</dbReference>
<comment type="subcellular location">
    <subcellularLocation>
        <location evidence="8">Cytoplasm</location>
    </subcellularLocation>
</comment>
<accession>A0A4S8QE32</accession>
<dbReference type="Pfam" id="PF05690">
    <property type="entry name" value="ThiG"/>
    <property type="match status" value="1"/>
</dbReference>
<evidence type="ECO:0000256" key="5">
    <source>
        <dbReference type="ARBA" id="ARBA00022977"/>
    </source>
</evidence>
<evidence type="ECO:0000256" key="7">
    <source>
        <dbReference type="ARBA" id="ARBA00049897"/>
    </source>
</evidence>
<evidence type="ECO:0000256" key="8">
    <source>
        <dbReference type="HAMAP-Rule" id="MF_00443"/>
    </source>
</evidence>
<comment type="caution">
    <text evidence="10">The sequence shown here is derived from an EMBL/GenBank/DDBJ whole genome shotgun (WGS) entry which is preliminary data.</text>
</comment>
<evidence type="ECO:0000313" key="11">
    <source>
        <dbReference type="Proteomes" id="UP000308760"/>
    </source>
</evidence>
<evidence type="ECO:0000256" key="3">
    <source>
        <dbReference type="ARBA" id="ARBA00011960"/>
    </source>
</evidence>
<evidence type="ECO:0000259" key="9">
    <source>
        <dbReference type="Pfam" id="PF05690"/>
    </source>
</evidence>
<keyword evidence="11" id="KW-1185">Reference proteome</keyword>
<evidence type="ECO:0000256" key="4">
    <source>
        <dbReference type="ARBA" id="ARBA00022679"/>
    </source>
</evidence>
<dbReference type="UniPathway" id="UPA00060"/>
<dbReference type="Gene3D" id="3.20.20.70">
    <property type="entry name" value="Aldolase class I"/>
    <property type="match status" value="1"/>
</dbReference>
<comment type="similarity">
    <text evidence="8">Belongs to the ThiG family.</text>
</comment>
<dbReference type="GO" id="GO:1990107">
    <property type="term" value="F:thiazole synthase activity"/>
    <property type="evidence" value="ECO:0007669"/>
    <property type="project" value="UniProtKB-EC"/>
</dbReference>
<evidence type="ECO:0000256" key="1">
    <source>
        <dbReference type="ARBA" id="ARBA00002834"/>
    </source>
</evidence>
<keyword evidence="5 8" id="KW-0784">Thiamine biosynthesis</keyword>
<dbReference type="RefSeq" id="WP_136533188.1">
    <property type="nucleotide sequence ID" value="NZ_STGY01000010.1"/>
</dbReference>
<protein>
    <recommendedName>
        <fullName evidence="3 8">Thiazole synthase</fullName>
        <ecNumber evidence="3 8">2.8.1.10</ecNumber>
    </recommendedName>
</protein>
<dbReference type="PANTHER" id="PTHR34266">
    <property type="entry name" value="THIAZOLE SYNTHASE"/>
    <property type="match status" value="1"/>
</dbReference>
<organism evidence="10 11">
    <name type="scientific">Glycomyces buryatensis</name>
    <dbReference type="NCBI Taxonomy" id="2570927"/>
    <lineage>
        <taxon>Bacteria</taxon>
        <taxon>Bacillati</taxon>
        <taxon>Actinomycetota</taxon>
        <taxon>Actinomycetes</taxon>
        <taxon>Glycomycetales</taxon>
        <taxon>Glycomycetaceae</taxon>
        <taxon>Glycomyces</taxon>
    </lineage>
</organism>
<dbReference type="PANTHER" id="PTHR34266:SF2">
    <property type="entry name" value="THIAZOLE SYNTHASE"/>
    <property type="match status" value="1"/>
</dbReference>